<keyword evidence="5" id="KW-1185">Reference proteome</keyword>
<dbReference type="GO" id="GO:0016491">
    <property type="term" value="F:oxidoreductase activity"/>
    <property type="evidence" value="ECO:0007669"/>
    <property type="project" value="UniProtKB-KW"/>
</dbReference>
<proteinExistence type="predicted"/>
<dbReference type="PANTHER" id="PTHR30004:SF6">
    <property type="entry name" value="D-THREONATE 4-PHOSPHATE DEHYDROGENASE"/>
    <property type="match status" value="1"/>
</dbReference>
<dbReference type="Proteomes" id="UP000198405">
    <property type="component" value="Unassembled WGS sequence"/>
</dbReference>
<keyword evidence="2" id="KW-0560">Oxidoreductase</keyword>
<dbReference type="GO" id="GO:0051287">
    <property type="term" value="F:NAD binding"/>
    <property type="evidence" value="ECO:0007669"/>
    <property type="project" value="InterPro"/>
</dbReference>
<dbReference type="AlphaFoldDB" id="A0A238YV89"/>
<dbReference type="Pfam" id="PF04166">
    <property type="entry name" value="PdxA"/>
    <property type="match status" value="1"/>
</dbReference>
<dbReference type="SUPFAM" id="SSF53659">
    <property type="entry name" value="Isocitrate/Isopropylmalate dehydrogenase-like"/>
    <property type="match status" value="1"/>
</dbReference>
<evidence type="ECO:0000313" key="4">
    <source>
        <dbReference type="EMBL" id="SNR74852.1"/>
    </source>
</evidence>
<dbReference type="InterPro" id="IPR005255">
    <property type="entry name" value="PdxA_fam"/>
</dbReference>
<keyword evidence="3" id="KW-0520">NAD</keyword>
<dbReference type="Gene3D" id="3.40.718.10">
    <property type="entry name" value="Isopropylmalate Dehydrogenase"/>
    <property type="match status" value="1"/>
</dbReference>
<dbReference type="EMBL" id="FZOB01000005">
    <property type="protein sequence ID" value="SNR74852.1"/>
    <property type="molecule type" value="Genomic_DNA"/>
</dbReference>
<evidence type="ECO:0000256" key="2">
    <source>
        <dbReference type="ARBA" id="ARBA00023002"/>
    </source>
</evidence>
<evidence type="ECO:0000256" key="3">
    <source>
        <dbReference type="ARBA" id="ARBA00023027"/>
    </source>
</evidence>
<gene>
    <name evidence="4" type="ORF">SAMN06265340_10518</name>
</gene>
<accession>A0A238YV89</accession>
<evidence type="ECO:0000256" key="1">
    <source>
        <dbReference type="ARBA" id="ARBA00022723"/>
    </source>
</evidence>
<keyword evidence="1" id="KW-0479">Metal-binding</keyword>
<evidence type="ECO:0000313" key="5">
    <source>
        <dbReference type="Proteomes" id="UP000198405"/>
    </source>
</evidence>
<protein>
    <submittedName>
        <fullName evidence="4">Pyridoxal phosphate biosynthetic protein PdxA</fullName>
    </submittedName>
</protein>
<dbReference type="PANTHER" id="PTHR30004">
    <property type="entry name" value="4-HYDROXYTHREONINE-4-PHOSPHATE DEHYDROGENASE"/>
    <property type="match status" value="1"/>
</dbReference>
<reference evidence="5" key="1">
    <citation type="submission" date="2017-06" db="EMBL/GenBank/DDBJ databases">
        <authorList>
            <person name="Varghese N."/>
            <person name="Submissions S."/>
        </authorList>
    </citation>
    <scope>NUCLEOTIDE SEQUENCE [LARGE SCALE GENOMIC DNA]</scope>
    <source>
        <strain evidence="5">DSM 15668</strain>
    </source>
</reference>
<name>A0A238YV89_9BACT</name>
<sequence length="169" mass="18173">MLANSKLKVVLETTHIPLNKVANRISSDSIFKKLLLIDRYFPGEKIAVAGLNPHAGESGLFGDEEERVIKPAIKKARDLGLKVYGPFPSDTVFNRAVSGEFGTVLCMYHDQGLIPVKLTGFEETVNVTLGLPFVRTSVGHGTAYDIAGKGIASVKSFISAVDLAVKMLG</sequence>
<dbReference type="GO" id="GO:0046872">
    <property type="term" value="F:metal ion binding"/>
    <property type="evidence" value="ECO:0007669"/>
    <property type="project" value="UniProtKB-KW"/>
</dbReference>
<organism evidence="4 5">
    <name type="scientific">Desulfurobacterium atlanticum</name>
    <dbReference type="NCBI Taxonomy" id="240169"/>
    <lineage>
        <taxon>Bacteria</taxon>
        <taxon>Pseudomonadati</taxon>
        <taxon>Aquificota</taxon>
        <taxon>Aquificia</taxon>
        <taxon>Desulfurobacteriales</taxon>
        <taxon>Desulfurobacteriaceae</taxon>
        <taxon>Desulfurobacterium</taxon>
    </lineage>
</organism>